<keyword evidence="1" id="KW-1133">Transmembrane helix</keyword>
<comment type="caution">
    <text evidence="2">The sequence shown here is derived from an EMBL/GenBank/DDBJ whole genome shotgun (WGS) entry which is preliminary data.</text>
</comment>
<gene>
    <name evidence="2" type="ORF">D9X91_08330</name>
</gene>
<keyword evidence="3" id="KW-1185">Reference proteome</keyword>
<feature type="transmembrane region" description="Helical" evidence="1">
    <location>
        <begin position="6"/>
        <end position="21"/>
    </location>
</feature>
<organism evidence="2 3">
    <name type="scientific">Falsibacillus albus</name>
    <dbReference type="NCBI Taxonomy" id="2478915"/>
    <lineage>
        <taxon>Bacteria</taxon>
        <taxon>Bacillati</taxon>
        <taxon>Bacillota</taxon>
        <taxon>Bacilli</taxon>
        <taxon>Bacillales</taxon>
        <taxon>Bacillaceae</taxon>
        <taxon>Falsibacillus</taxon>
    </lineage>
</organism>
<evidence type="ECO:0000313" key="3">
    <source>
        <dbReference type="Proteomes" id="UP000276770"/>
    </source>
</evidence>
<dbReference type="InterPro" id="IPR049458">
    <property type="entry name" value="EpsG-like"/>
</dbReference>
<accession>A0A3L7K0I6</accession>
<dbReference type="RefSeq" id="WP_121680133.1">
    <property type="nucleotide sequence ID" value="NZ_RCVZ01000004.1"/>
</dbReference>
<dbReference type="EMBL" id="RCVZ01000004">
    <property type="protein sequence ID" value="RLQ96280.1"/>
    <property type="molecule type" value="Genomic_DNA"/>
</dbReference>
<proteinExistence type="predicted"/>
<feature type="transmembrane region" description="Helical" evidence="1">
    <location>
        <begin position="168"/>
        <end position="190"/>
    </location>
</feature>
<feature type="transmembrane region" description="Helical" evidence="1">
    <location>
        <begin position="243"/>
        <end position="261"/>
    </location>
</feature>
<evidence type="ECO:0000313" key="2">
    <source>
        <dbReference type="EMBL" id="RLQ96280.1"/>
    </source>
</evidence>
<sequence length="353" mass="41215">MEILWFNLAAVYVSSVFARYFHTSKIKRAPYVIPNKLWIILVMTVLVVVSGLRKNIGDTFFYMHDYDIKKYQWSDLSLNSDFGFDIFQMMLQKITSDPQILIFVSAMITNIFIVGVLFKYSRMIELSLYVYITAGSFLVSMNGIRQFIAASIIFTATKYLMNGNWKKYMMFVLLAASFHKSALILVPIYWIVRTKAWSKITILLIFGAVIIVIGFNQFSSILFSAIENTQYGRYADFHEGGANILRVLVTAVPLLIAYFGREKLKMIFPDSDCVVNMSVISLIFMMISTQNWIFARFEIYFGLYHIILISWIVKLFRKPDQKFIYYSIIVCYFIFFYFEQVITLGIEYKSNYL</sequence>
<keyword evidence="1" id="KW-0812">Transmembrane</keyword>
<keyword evidence="1" id="KW-0472">Membrane</keyword>
<feature type="transmembrane region" description="Helical" evidence="1">
    <location>
        <begin position="323"/>
        <end position="346"/>
    </location>
</feature>
<feature type="transmembrane region" description="Helical" evidence="1">
    <location>
        <begin position="130"/>
        <end position="156"/>
    </location>
</feature>
<reference evidence="2 3" key="1">
    <citation type="submission" date="2018-10" db="EMBL/GenBank/DDBJ databases">
        <title>Falsibacillus sp. genome draft.</title>
        <authorList>
            <person name="Shi S."/>
        </authorList>
    </citation>
    <scope>NUCLEOTIDE SEQUENCE [LARGE SCALE GENOMIC DNA]</scope>
    <source>
        <strain evidence="2 3">GY 10110</strain>
    </source>
</reference>
<dbReference type="OrthoDB" id="1649543at2"/>
<dbReference type="Pfam" id="PF14897">
    <property type="entry name" value="EpsG"/>
    <property type="match status" value="1"/>
</dbReference>
<dbReference type="Proteomes" id="UP000276770">
    <property type="component" value="Unassembled WGS sequence"/>
</dbReference>
<name>A0A3L7K0I6_9BACI</name>
<evidence type="ECO:0000256" key="1">
    <source>
        <dbReference type="SAM" id="Phobius"/>
    </source>
</evidence>
<dbReference type="AlphaFoldDB" id="A0A3L7K0I6"/>
<feature type="transmembrane region" description="Helical" evidence="1">
    <location>
        <begin position="33"/>
        <end position="52"/>
    </location>
</feature>
<feature type="transmembrane region" description="Helical" evidence="1">
    <location>
        <begin position="100"/>
        <end position="118"/>
    </location>
</feature>
<feature type="transmembrane region" description="Helical" evidence="1">
    <location>
        <begin position="202"/>
        <end position="223"/>
    </location>
</feature>
<protein>
    <submittedName>
        <fullName evidence="2">EpsG family protein</fullName>
    </submittedName>
</protein>
<feature type="transmembrane region" description="Helical" evidence="1">
    <location>
        <begin position="299"/>
        <end position="316"/>
    </location>
</feature>
<feature type="transmembrane region" description="Helical" evidence="1">
    <location>
        <begin position="273"/>
        <end position="293"/>
    </location>
</feature>